<dbReference type="Pfam" id="PF14111">
    <property type="entry name" value="DUF4283"/>
    <property type="match status" value="1"/>
</dbReference>
<evidence type="ECO:0000313" key="2">
    <source>
        <dbReference type="EMBL" id="KAL1202244.1"/>
    </source>
</evidence>
<feature type="domain" description="DUF4283" evidence="1">
    <location>
        <begin position="8"/>
        <end position="49"/>
    </location>
</feature>
<evidence type="ECO:0000313" key="3">
    <source>
        <dbReference type="Proteomes" id="UP001558713"/>
    </source>
</evidence>
<dbReference type="PANTHER" id="PTHR31286">
    <property type="entry name" value="GLYCINE-RICH CELL WALL STRUCTURAL PROTEIN 1.8-LIKE"/>
    <property type="match status" value="1"/>
</dbReference>
<dbReference type="InterPro" id="IPR040256">
    <property type="entry name" value="At4g02000-like"/>
</dbReference>
<reference evidence="2 3" key="1">
    <citation type="submission" date="2024-04" db="EMBL/GenBank/DDBJ databases">
        <title>Genome assembly C_amara_ONT_v2.</title>
        <authorList>
            <person name="Yant L."/>
            <person name="Moore C."/>
            <person name="Slenker M."/>
        </authorList>
    </citation>
    <scope>NUCLEOTIDE SEQUENCE [LARGE SCALE GENOMIC DNA]</scope>
    <source>
        <tissue evidence="2">Leaf</tissue>
    </source>
</reference>
<proteinExistence type="predicted"/>
<dbReference type="EMBL" id="JBANAX010000581">
    <property type="protein sequence ID" value="KAL1202244.1"/>
    <property type="molecule type" value="Genomic_DNA"/>
</dbReference>
<accession>A0ABD1AE27</accession>
<dbReference type="AlphaFoldDB" id="A0ABD1AE27"/>
<keyword evidence="3" id="KW-1185">Reference proteome</keyword>
<comment type="caution">
    <text evidence="2">The sequence shown here is derived from an EMBL/GenBank/DDBJ whole genome shotgun (WGS) entry which is preliminary data.</text>
</comment>
<sequence>MEIHLKPSDRSMLVRIPNEVLRNKIVEQEIWYVGNSLFYVAQWSTNVATKPPTMQSIPLWAHVRGVPFDLITDEGLSLVAGLIGHPVETDDWTKNLTNLELVHVKVKANCTKPLPAKAELIRENGDILPLTVEYPWIPPTCPNCNQMNQQSRT</sequence>
<evidence type="ECO:0000259" key="1">
    <source>
        <dbReference type="Pfam" id="PF14111"/>
    </source>
</evidence>
<dbReference type="Proteomes" id="UP001558713">
    <property type="component" value="Unassembled WGS sequence"/>
</dbReference>
<dbReference type="InterPro" id="IPR025558">
    <property type="entry name" value="DUF4283"/>
</dbReference>
<dbReference type="PANTHER" id="PTHR31286:SF90">
    <property type="entry name" value="DUF4283 DOMAIN-CONTAINING PROTEIN"/>
    <property type="match status" value="1"/>
</dbReference>
<name>A0ABD1AE27_CARAN</name>
<protein>
    <recommendedName>
        <fullName evidence="1">DUF4283 domain-containing protein</fullName>
    </recommendedName>
</protein>
<organism evidence="2 3">
    <name type="scientific">Cardamine amara subsp. amara</name>
    <dbReference type="NCBI Taxonomy" id="228776"/>
    <lineage>
        <taxon>Eukaryota</taxon>
        <taxon>Viridiplantae</taxon>
        <taxon>Streptophyta</taxon>
        <taxon>Embryophyta</taxon>
        <taxon>Tracheophyta</taxon>
        <taxon>Spermatophyta</taxon>
        <taxon>Magnoliopsida</taxon>
        <taxon>eudicotyledons</taxon>
        <taxon>Gunneridae</taxon>
        <taxon>Pentapetalae</taxon>
        <taxon>rosids</taxon>
        <taxon>malvids</taxon>
        <taxon>Brassicales</taxon>
        <taxon>Brassicaceae</taxon>
        <taxon>Cardamineae</taxon>
        <taxon>Cardamine</taxon>
    </lineage>
</organism>
<gene>
    <name evidence="2" type="ORF">V5N11_018197</name>
</gene>